<evidence type="ECO:0000313" key="2">
    <source>
        <dbReference type="EMBL" id="MBB5173638.1"/>
    </source>
</evidence>
<sequence>MNRMKGYRVLIFTLFLAFISLISRSIIYLTIALIVAAMVVYLLSQDKKHRYKTKSEQVKKPNHKSNSSEPFPLRFVVVVVGGIVLTIYGITGYFGIDTFFEEMGMEVGVPIFYAGSALFGIAITLYGLFFGLKTYLRGPN</sequence>
<comment type="caution">
    <text evidence="2">The sequence shown here is derived from an EMBL/GenBank/DDBJ whole genome shotgun (WGS) entry which is preliminary data.</text>
</comment>
<evidence type="ECO:0000313" key="3">
    <source>
        <dbReference type="Proteomes" id="UP000551878"/>
    </source>
</evidence>
<dbReference type="RefSeq" id="WP_184664085.1">
    <property type="nucleotide sequence ID" value="NZ_JACHHB010000007.1"/>
</dbReference>
<feature type="transmembrane region" description="Helical" evidence="1">
    <location>
        <begin position="111"/>
        <end position="132"/>
    </location>
</feature>
<dbReference type="AlphaFoldDB" id="A0A840QQM3"/>
<evidence type="ECO:0000256" key="1">
    <source>
        <dbReference type="SAM" id="Phobius"/>
    </source>
</evidence>
<gene>
    <name evidence="2" type="ORF">HNQ41_001827</name>
</gene>
<keyword evidence="1" id="KW-0812">Transmembrane</keyword>
<feature type="transmembrane region" description="Helical" evidence="1">
    <location>
        <begin position="71"/>
        <end position="91"/>
    </location>
</feature>
<accession>A0A840QQM3</accession>
<dbReference type="Proteomes" id="UP000551878">
    <property type="component" value="Unassembled WGS sequence"/>
</dbReference>
<protein>
    <submittedName>
        <fullName evidence="2">Ca2+/Na+ antiporter</fullName>
    </submittedName>
</protein>
<feature type="transmembrane region" description="Helical" evidence="1">
    <location>
        <begin position="28"/>
        <end position="44"/>
    </location>
</feature>
<keyword evidence="3" id="KW-1185">Reference proteome</keyword>
<keyword evidence="1" id="KW-0472">Membrane</keyword>
<keyword evidence="1" id="KW-1133">Transmembrane helix</keyword>
<dbReference type="EMBL" id="JACHHB010000007">
    <property type="protein sequence ID" value="MBB5173638.1"/>
    <property type="molecule type" value="Genomic_DNA"/>
</dbReference>
<name>A0A840QQM3_9BACI</name>
<organism evidence="2 3">
    <name type="scientific">Texcoconibacillus texcoconensis</name>
    <dbReference type="NCBI Taxonomy" id="1095777"/>
    <lineage>
        <taxon>Bacteria</taxon>
        <taxon>Bacillati</taxon>
        <taxon>Bacillota</taxon>
        <taxon>Bacilli</taxon>
        <taxon>Bacillales</taxon>
        <taxon>Bacillaceae</taxon>
        <taxon>Texcoconibacillus</taxon>
    </lineage>
</organism>
<feature type="transmembrane region" description="Helical" evidence="1">
    <location>
        <begin position="7"/>
        <end position="22"/>
    </location>
</feature>
<reference evidence="2 3" key="1">
    <citation type="submission" date="2020-08" db="EMBL/GenBank/DDBJ databases">
        <title>Genomic Encyclopedia of Type Strains, Phase IV (KMG-IV): sequencing the most valuable type-strain genomes for metagenomic binning, comparative biology and taxonomic classification.</title>
        <authorList>
            <person name="Goeker M."/>
        </authorList>
    </citation>
    <scope>NUCLEOTIDE SEQUENCE [LARGE SCALE GENOMIC DNA]</scope>
    <source>
        <strain evidence="2 3">DSM 24696</strain>
    </source>
</reference>
<proteinExistence type="predicted"/>